<reference evidence="7" key="1">
    <citation type="journal article" date="2012" name="Nature">
        <title>A physical, genetic and functional sequence assembly of the barley genome.</title>
        <authorList>
            <consortium name="The International Barley Genome Sequencing Consortium"/>
            <person name="Mayer K.F."/>
            <person name="Waugh R."/>
            <person name="Brown J.W."/>
            <person name="Schulman A."/>
            <person name="Langridge P."/>
            <person name="Platzer M."/>
            <person name="Fincher G.B."/>
            <person name="Muehlbauer G.J."/>
            <person name="Sato K."/>
            <person name="Close T.J."/>
            <person name="Wise R.P."/>
            <person name="Stein N."/>
        </authorList>
    </citation>
    <scope>NUCLEOTIDE SEQUENCE [LARGE SCALE GENOMIC DNA]</scope>
    <source>
        <strain evidence="7">cv. Morex</strain>
    </source>
</reference>
<dbReference type="Pfam" id="PF01657">
    <property type="entry name" value="Stress-antifung"/>
    <property type="match status" value="1"/>
</dbReference>
<dbReference type="Gramene" id="HORVU.MOREX.r2.3HG0257450.1">
    <property type="protein sequence ID" value="HORVU.MOREX.r2.3HG0257450.1"/>
    <property type="gene ID" value="HORVU.MOREX.r2.3HG0257450"/>
</dbReference>
<dbReference type="EnsemblPlants" id="HORVU.MOREX.r3.3HG0308360.1">
    <property type="protein sequence ID" value="HORVU.MOREX.r3.3HG0308360.1"/>
    <property type="gene ID" value="HORVU.MOREX.r3.3HG0308360"/>
</dbReference>
<reference evidence="6" key="2">
    <citation type="submission" date="2020-10" db="EMBL/GenBank/DDBJ databases">
        <authorList>
            <person name="Scholz U."/>
            <person name="Mascher M."/>
            <person name="Fiebig A."/>
        </authorList>
    </citation>
    <scope>NUCLEOTIDE SEQUENCE [LARGE SCALE GENOMIC DNA]</scope>
    <source>
        <strain evidence="6">cv. Morex</strain>
    </source>
</reference>
<dbReference type="RefSeq" id="XP_044973151.1">
    <property type="nucleotide sequence ID" value="XM_045117216.1"/>
</dbReference>
<dbReference type="SMR" id="A0A8I6WVJ0"/>
<dbReference type="Proteomes" id="UP000011116">
    <property type="component" value="Chromosome 3H"/>
</dbReference>
<dbReference type="PANTHER" id="PTHR32099:SF72">
    <property type="entry name" value="GNK2-HOMOLOGOUS DOMAIN-CONTAINING PROTEIN"/>
    <property type="match status" value="1"/>
</dbReference>
<feature type="domain" description="Gnk2-homologous" evidence="5">
    <location>
        <begin position="47"/>
        <end position="156"/>
    </location>
</feature>
<evidence type="ECO:0000256" key="4">
    <source>
        <dbReference type="SAM" id="SignalP"/>
    </source>
</evidence>
<dbReference type="Gene3D" id="3.30.430.20">
    <property type="entry name" value="Gnk2 domain, C-X8-C-X2-C motif"/>
    <property type="match status" value="1"/>
</dbReference>
<dbReference type="AlphaFoldDB" id="A0A8I6WVJ0"/>
<feature type="region of interest" description="Disordered" evidence="3">
    <location>
        <begin position="162"/>
        <end position="183"/>
    </location>
</feature>
<keyword evidence="7" id="KW-1185">Reference proteome</keyword>
<dbReference type="Gramene" id="HORVU.MOREX.r3.3HG0308360.1">
    <property type="protein sequence ID" value="HORVU.MOREX.r3.3HG0308360.1"/>
    <property type="gene ID" value="HORVU.MOREX.r3.3HG0308360"/>
</dbReference>
<evidence type="ECO:0000259" key="5">
    <source>
        <dbReference type="PROSITE" id="PS51473"/>
    </source>
</evidence>
<sequence length="183" mass="19261">MHTCLSPAMATSAVLILLAALLPAQATATDCRRPAADHSLSAEPSHTCGIVLPVAVGTYAPGSAYEATLRHLAATIPGKANAESCNCSNGNIAGESPNVVVASAHCSWHPGAKSTDCGACIALAFQEAQRLCPYQRMAEAVVDGGACTANFHDYDIMEEFQHGDPTSDHRWKTPDQARRTTRE</sequence>
<keyword evidence="2" id="KW-0677">Repeat</keyword>
<dbReference type="PANTHER" id="PTHR32099">
    <property type="entry name" value="CYSTEINE-RICH REPEAT SECRETORY PROTEIN"/>
    <property type="match status" value="1"/>
</dbReference>
<accession>A0A8I6WVJ0</accession>
<dbReference type="OMA" id="SGESRNC"/>
<evidence type="ECO:0000313" key="7">
    <source>
        <dbReference type="Proteomes" id="UP000011116"/>
    </source>
</evidence>
<evidence type="ECO:0000313" key="6">
    <source>
        <dbReference type="EnsemblPlants" id="HORVU.MOREX.r3.3HG0308360.1"/>
    </source>
</evidence>
<evidence type="ECO:0000256" key="1">
    <source>
        <dbReference type="ARBA" id="ARBA00022729"/>
    </source>
</evidence>
<dbReference type="PROSITE" id="PS51473">
    <property type="entry name" value="GNK2"/>
    <property type="match status" value="1"/>
</dbReference>
<reference evidence="6" key="3">
    <citation type="submission" date="2022-01" db="UniProtKB">
        <authorList>
            <consortium name="EnsemblPlants"/>
        </authorList>
    </citation>
    <scope>IDENTIFICATION</scope>
    <source>
        <strain evidence="6">subsp. vulgare</strain>
    </source>
</reference>
<feature type="signal peptide" evidence="4">
    <location>
        <begin position="1"/>
        <end position="28"/>
    </location>
</feature>
<feature type="chain" id="PRO_5035279636" description="Gnk2-homologous domain-containing protein" evidence="4">
    <location>
        <begin position="29"/>
        <end position="183"/>
    </location>
</feature>
<gene>
    <name evidence="6" type="primary">LOC123440654</name>
</gene>
<evidence type="ECO:0000256" key="2">
    <source>
        <dbReference type="ARBA" id="ARBA00022737"/>
    </source>
</evidence>
<dbReference type="InterPro" id="IPR038408">
    <property type="entry name" value="GNK2_sf"/>
</dbReference>
<dbReference type="KEGG" id="hvg:123440654"/>
<name>A0A8I6WVJ0_HORVV</name>
<organism evidence="6 7">
    <name type="scientific">Hordeum vulgare subsp. vulgare</name>
    <name type="common">Domesticated barley</name>
    <dbReference type="NCBI Taxonomy" id="112509"/>
    <lineage>
        <taxon>Eukaryota</taxon>
        <taxon>Viridiplantae</taxon>
        <taxon>Streptophyta</taxon>
        <taxon>Embryophyta</taxon>
        <taxon>Tracheophyta</taxon>
        <taxon>Spermatophyta</taxon>
        <taxon>Magnoliopsida</taxon>
        <taxon>Liliopsida</taxon>
        <taxon>Poales</taxon>
        <taxon>Poaceae</taxon>
        <taxon>BOP clade</taxon>
        <taxon>Pooideae</taxon>
        <taxon>Triticodae</taxon>
        <taxon>Triticeae</taxon>
        <taxon>Hordeinae</taxon>
        <taxon>Hordeum</taxon>
    </lineage>
</organism>
<dbReference type="InterPro" id="IPR002902">
    <property type="entry name" value="GNK2"/>
</dbReference>
<evidence type="ECO:0000256" key="3">
    <source>
        <dbReference type="SAM" id="MobiDB-lite"/>
    </source>
</evidence>
<dbReference type="GeneID" id="123440654"/>
<keyword evidence="1 4" id="KW-0732">Signal</keyword>
<proteinExistence type="predicted"/>
<dbReference type="OrthoDB" id="630347at2759"/>
<protein>
    <recommendedName>
        <fullName evidence="5">Gnk2-homologous domain-containing protein</fullName>
    </recommendedName>
</protein>